<comment type="caution">
    <text evidence="2">The sequence shown here is derived from an EMBL/GenBank/DDBJ whole genome shotgun (WGS) entry which is preliminary data.</text>
</comment>
<dbReference type="OrthoDB" id="9790409at2"/>
<dbReference type="eggNOG" id="COG2391">
    <property type="taxonomic scope" value="Bacteria"/>
</dbReference>
<dbReference type="Pfam" id="PF20398">
    <property type="entry name" value="DUF6691"/>
    <property type="match status" value="1"/>
</dbReference>
<gene>
    <name evidence="2" type="ORF">Y88_1482</name>
</gene>
<evidence type="ECO:0008006" key="4">
    <source>
        <dbReference type="Google" id="ProtNLM"/>
    </source>
</evidence>
<dbReference type="AlphaFoldDB" id="F1Z7D8"/>
<dbReference type="HOGENOM" id="CLU_037802_2_1_5"/>
<dbReference type="Proteomes" id="UP000004728">
    <property type="component" value="Unassembled WGS sequence"/>
</dbReference>
<feature type="transmembrane region" description="Helical" evidence="1">
    <location>
        <begin position="112"/>
        <end position="130"/>
    </location>
</feature>
<feature type="transmembrane region" description="Helical" evidence="1">
    <location>
        <begin position="82"/>
        <end position="106"/>
    </location>
</feature>
<protein>
    <recommendedName>
        <fullName evidence="4">YeeE/YedE family protein</fullName>
    </recommendedName>
</protein>
<keyword evidence="1" id="KW-1133">Transmembrane helix</keyword>
<accession>F1Z7D8</accession>
<keyword evidence="3" id="KW-1185">Reference proteome</keyword>
<proteinExistence type="predicted"/>
<keyword evidence="1" id="KW-0812">Transmembrane</keyword>
<dbReference type="STRING" id="983920.Y88_1482"/>
<evidence type="ECO:0000313" key="3">
    <source>
        <dbReference type="Proteomes" id="UP000004728"/>
    </source>
</evidence>
<reference evidence="2 3" key="1">
    <citation type="journal article" date="2012" name="J. Bacteriol.">
        <title>Draft Genome Sequence of Novosphingobium nitrogenifigens Y88T.</title>
        <authorList>
            <person name="Strabala T.J."/>
            <person name="Macdonald L."/>
            <person name="Liu V."/>
            <person name="Smit A.M."/>
        </authorList>
    </citation>
    <scope>NUCLEOTIDE SEQUENCE [LARGE SCALE GENOMIC DNA]</scope>
    <source>
        <strain evidence="2 3">DSM 19370</strain>
    </source>
</reference>
<dbReference type="InParanoid" id="F1Z7D8"/>
<organism evidence="2 3">
    <name type="scientific">Novosphingobium nitrogenifigens DSM 19370</name>
    <dbReference type="NCBI Taxonomy" id="983920"/>
    <lineage>
        <taxon>Bacteria</taxon>
        <taxon>Pseudomonadati</taxon>
        <taxon>Pseudomonadota</taxon>
        <taxon>Alphaproteobacteria</taxon>
        <taxon>Sphingomonadales</taxon>
        <taxon>Sphingomonadaceae</taxon>
        <taxon>Novosphingobium</taxon>
    </lineage>
</organism>
<dbReference type="RefSeq" id="WP_008067585.1">
    <property type="nucleotide sequence ID" value="NZ_AQWK01000015.1"/>
</dbReference>
<evidence type="ECO:0000256" key="1">
    <source>
        <dbReference type="SAM" id="Phobius"/>
    </source>
</evidence>
<keyword evidence="1" id="KW-0472">Membrane</keyword>
<dbReference type="InterPro" id="IPR046513">
    <property type="entry name" value="DUF6691"/>
</dbReference>
<sequence length="133" mass="13660">MTRKLAFLAGLVFGLGLVISGMSSPARVSAFLDIGGRWDPTLAFVMGGGLLVAGPLFWLAARRGRTLDGGILPDLPKRGIDARLIGGSVVFGIGWGLVGLCPGPAITDLGVVPLRALAFLVPMAVGVLIARPD</sequence>
<evidence type="ECO:0000313" key="2">
    <source>
        <dbReference type="EMBL" id="EGD59450.1"/>
    </source>
</evidence>
<name>F1Z7D8_9SPHN</name>
<feature type="transmembrane region" description="Helical" evidence="1">
    <location>
        <begin position="40"/>
        <end position="61"/>
    </location>
</feature>
<dbReference type="EMBL" id="AEWJ01000032">
    <property type="protein sequence ID" value="EGD59450.1"/>
    <property type="molecule type" value="Genomic_DNA"/>
</dbReference>